<dbReference type="OrthoDB" id="6433005at2759"/>
<dbReference type="Pfam" id="PF03184">
    <property type="entry name" value="DDE_1"/>
    <property type="match status" value="1"/>
</dbReference>
<dbReference type="GO" id="GO:0003676">
    <property type="term" value="F:nucleic acid binding"/>
    <property type="evidence" value="ECO:0007669"/>
    <property type="project" value="InterPro"/>
</dbReference>
<dbReference type="VEuPathDB" id="VectorBase:HLOH_045475"/>
<dbReference type="InterPro" id="IPR004875">
    <property type="entry name" value="DDE_SF_endonuclease_dom"/>
</dbReference>
<feature type="domain" description="DDE-1" evidence="1">
    <location>
        <begin position="2"/>
        <end position="93"/>
    </location>
</feature>
<evidence type="ECO:0000259" key="1">
    <source>
        <dbReference type="Pfam" id="PF03184"/>
    </source>
</evidence>
<dbReference type="AlphaFoldDB" id="A0A9J6GL05"/>
<protein>
    <recommendedName>
        <fullName evidence="1">DDE-1 domain-containing protein</fullName>
    </recommendedName>
</protein>
<keyword evidence="3" id="KW-1185">Reference proteome</keyword>
<organism evidence="2 3">
    <name type="scientific">Haemaphysalis longicornis</name>
    <name type="common">Bush tick</name>
    <dbReference type="NCBI Taxonomy" id="44386"/>
    <lineage>
        <taxon>Eukaryota</taxon>
        <taxon>Metazoa</taxon>
        <taxon>Ecdysozoa</taxon>
        <taxon>Arthropoda</taxon>
        <taxon>Chelicerata</taxon>
        <taxon>Arachnida</taxon>
        <taxon>Acari</taxon>
        <taxon>Parasitiformes</taxon>
        <taxon>Ixodida</taxon>
        <taxon>Ixodoidea</taxon>
        <taxon>Ixodidae</taxon>
        <taxon>Haemaphysalinae</taxon>
        <taxon>Haemaphysalis</taxon>
    </lineage>
</organism>
<evidence type="ECO:0000313" key="2">
    <source>
        <dbReference type="EMBL" id="KAH9376003.1"/>
    </source>
</evidence>
<evidence type="ECO:0000313" key="3">
    <source>
        <dbReference type="Proteomes" id="UP000821853"/>
    </source>
</evidence>
<accession>A0A9J6GL05</accession>
<dbReference type="EMBL" id="JABSTR010000007">
    <property type="protein sequence ID" value="KAH9376003.1"/>
    <property type="molecule type" value="Genomic_DNA"/>
</dbReference>
<sequence>MATLNEVIFLRFVKHFVVVVRCSQDHKVLIIVDSHSSHTVNLDAIKYARDNGFIMPPPPLSPHALHKLQPLGVSFFKVFNTPYNDACREWMVSHPGGRITMNDIGGLVAKIFDRPATSATLLLDSKSVVFGPFHPLF</sequence>
<reference evidence="2 3" key="1">
    <citation type="journal article" date="2020" name="Cell">
        <title>Large-Scale Comparative Analyses of Tick Genomes Elucidate Their Genetic Diversity and Vector Capacities.</title>
        <authorList>
            <consortium name="Tick Genome and Microbiome Consortium (TIGMIC)"/>
            <person name="Jia N."/>
            <person name="Wang J."/>
            <person name="Shi W."/>
            <person name="Du L."/>
            <person name="Sun Y."/>
            <person name="Zhan W."/>
            <person name="Jiang J.F."/>
            <person name="Wang Q."/>
            <person name="Zhang B."/>
            <person name="Ji P."/>
            <person name="Bell-Sakyi L."/>
            <person name="Cui X.M."/>
            <person name="Yuan T.T."/>
            <person name="Jiang B.G."/>
            <person name="Yang W.F."/>
            <person name="Lam T.T."/>
            <person name="Chang Q.C."/>
            <person name="Ding S.J."/>
            <person name="Wang X.J."/>
            <person name="Zhu J.G."/>
            <person name="Ruan X.D."/>
            <person name="Zhao L."/>
            <person name="Wei J.T."/>
            <person name="Ye R.Z."/>
            <person name="Que T.C."/>
            <person name="Du C.H."/>
            <person name="Zhou Y.H."/>
            <person name="Cheng J.X."/>
            <person name="Dai P.F."/>
            <person name="Guo W.B."/>
            <person name="Han X.H."/>
            <person name="Huang E.J."/>
            <person name="Li L.F."/>
            <person name="Wei W."/>
            <person name="Gao Y.C."/>
            <person name="Liu J.Z."/>
            <person name="Shao H.Z."/>
            <person name="Wang X."/>
            <person name="Wang C.C."/>
            <person name="Yang T.C."/>
            <person name="Huo Q.B."/>
            <person name="Li W."/>
            <person name="Chen H.Y."/>
            <person name="Chen S.E."/>
            <person name="Zhou L.G."/>
            <person name="Ni X.B."/>
            <person name="Tian J.H."/>
            <person name="Sheng Y."/>
            <person name="Liu T."/>
            <person name="Pan Y.S."/>
            <person name="Xia L.Y."/>
            <person name="Li J."/>
            <person name="Zhao F."/>
            <person name="Cao W.C."/>
        </authorList>
    </citation>
    <scope>NUCLEOTIDE SEQUENCE [LARGE SCALE GENOMIC DNA]</scope>
    <source>
        <strain evidence="2">HaeL-2018</strain>
    </source>
</reference>
<dbReference type="OMA" id="HHINHIT"/>
<dbReference type="Proteomes" id="UP000821853">
    <property type="component" value="Chromosome 5"/>
</dbReference>
<comment type="caution">
    <text evidence="2">The sequence shown here is derived from an EMBL/GenBank/DDBJ whole genome shotgun (WGS) entry which is preliminary data.</text>
</comment>
<proteinExistence type="predicted"/>
<gene>
    <name evidence="2" type="ORF">HPB48_010192</name>
</gene>
<name>A0A9J6GL05_HAELO</name>